<evidence type="ECO:0000313" key="8">
    <source>
        <dbReference type="Proteomes" id="UP001597156"/>
    </source>
</evidence>
<name>A0ABW3PGH0_9LACO</name>
<dbReference type="Pfam" id="PF02826">
    <property type="entry name" value="2-Hacid_dh_C"/>
    <property type="match status" value="1"/>
</dbReference>
<evidence type="ECO:0000256" key="2">
    <source>
        <dbReference type="ARBA" id="ARBA00023002"/>
    </source>
</evidence>
<evidence type="ECO:0000256" key="1">
    <source>
        <dbReference type="ARBA" id="ARBA00005854"/>
    </source>
</evidence>
<dbReference type="SUPFAM" id="SSF52283">
    <property type="entry name" value="Formate/glycerate dehydrogenase catalytic domain-like"/>
    <property type="match status" value="1"/>
</dbReference>
<dbReference type="RefSeq" id="WP_121979267.1">
    <property type="nucleotide sequence ID" value="NZ_JBHTLH010000004.1"/>
</dbReference>
<dbReference type="CDD" id="cd12186">
    <property type="entry name" value="LDH"/>
    <property type="match status" value="1"/>
</dbReference>
<feature type="domain" description="D-isomer specific 2-hydroxyacid dehydrogenase catalytic" evidence="5">
    <location>
        <begin position="5"/>
        <end position="330"/>
    </location>
</feature>
<comment type="similarity">
    <text evidence="1 4">Belongs to the D-isomer specific 2-hydroxyacid dehydrogenase family.</text>
</comment>
<dbReference type="InterPro" id="IPR036291">
    <property type="entry name" value="NAD(P)-bd_dom_sf"/>
</dbReference>
<dbReference type="InterPro" id="IPR006140">
    <property type="entry name" value="D-isomer_DH_NAD-bd"/>
</dbReference>
<organism evidence="7 8">
    <name type="scientific">Lentilactobacillus raoultii</name>
    <dbReference type="NCBI Taxonomy" id="1987503"/>
    <lineage>
        <taxon>Bacteria</taxon>
        <taxon>Bacillati</taxon>
        <taxon>Bacillota</taxon>
        <taxon>Bacilli</taxon>
        <taxon>Lactobacillales</taxon>
        <taxon>Lactobacillaceae</taxon>
        <taxon>Lentilactobacillus</taxon>
    </lineage>
</organism>
<dbReference type="InterPro" id="IPR058205">
    <property type="entry name" value="D-LDH-like"/>
</dbReference>
<dbReference type="Proteomes" id="UP001597156">
    <property type="component" value="Unassembled WGS sequence"/>
</dbReference>
<keyword evidence="2 4" id="KW-0560">Oxidoreductase</keyword>
<keyword evidence="8" id="KW-1185">Reference proteome</keyword>
<comment type="caution">
    <text evidence="7">The sequence shown here is derived from an EMBL/GenBank/DDBJ whole genome shotgun (WGS) entry which is preliminary data.</text>
</comment>
<reference evidence="8" key="1">
    <citation type="journal article" date="2019" name="Int. J. Syst. Evol. Microbiol.">
        <title>The Global Catalogue of Microorganisms (GCM) 10K type strain sequencing project: providing services to taxonomists for standard genome sequencing and annotation.</title>
        <authorList>
            <consortium name="The Broad Institute Genomics Platform"/>
            <consortium name="The Broad Institute Genome Sequencing Center for Infectious Disease"/>
            <person name="Wu L."/>
            <person name="Ma J."/>
        </authorList>
    </citation>
    <scope>NUCLEOTIDE SEQUENCE [LARGE SCALE GENOMIC DNA]</scope>
    <source>
        <strain evidence="8">CCUG 71848</strain>
    </source>
</reference>
<evidence type="ECO:0000313" key="7">
    <source>
        <dbReference type="EMBL" id="MFD1124001.1"/>
    </source>
</evidence>
<dbReference type="PROSITE" id="PS00065">
    <property type="entry name" value="D_2_HYDROXYACID_DH_1"/>
    <property type="match status" value="1"/>
</dbReference>
<proteinExistence type="inferred from homology"/>
<keyword evidence="3" id="KW-0520">NAD</keyword>
<dbReference type="SUPFAM" id="SSF51735">
    <property type="entry name" value="NAD(P)-binding Rossmann-fold domains"/>
    <property type="match status" value="1"/>
</dbReference>
<dbReference type="InterPro" id="IPR006139">
    <property type="entry name" value="D-isomer_2_OHA_DH_cat_dom"/>
</dbReference>
<dbReference type="PROSITE" id="PS00671">
    <property type="entry name" value="D_2_HYDROXYACID_DH_3"/>
    <property type="match status" value="1"/>
</dbReference>
<dbReference type="InterPro" id="IPR029753">
    <property type="entry name" value="D-isomer_DH_CS"/>
</dbReference>
<feature type="domain" description="D-isomer specific 2-hydroxyacid dehydrogenase NAD-binding" evidence="6">
    <location>
        <begin position="110"/>
        <end position="299"/>
    </location>
</feature>
<accession>A0ABW3PGH0</accession>
<gene>
    <name evidence="7" type="ORF">ACFQ22_01305</name>
</gene>
<dbReference type="Pfam" id="PF00389">
    <property type="entry name" value="2-Hacid_dh"/>
    <property type="match status" value="1"/>
</dbReference>
<evidence type="ECO:0000259" key="5">
    <source>
        <dbReference type="Pfam" id="PF00389"/>
    </source>
</evidence>
<dbReference type="PANTHER" id="PTHR43026:SF1">
    <property type="entry name" value="2-HYDROXYACID DEHYDROGENASE HOMOLOG 1-RELATED"/>
    <property type="match status" value="1"/>
</dbReference>
<dbReference type="InterPro" id="IPR029752">
    <property type="entry name" value="D-isomer_DH_CS1"/>
</dbReference>
<dbReference type="PROSITE" id="PS00670">
    <property type="entry name" value="D_2_HYDROXYACID_DH_2"/>
    <property type="match status" value="1"/>
</dbReference>
<dbReference type="EMBL" id="JBHTLH010000004">
    <property type="protein sequence ID" value="MFD1124001.1"/>
    <property type="molecule type" value="Genomic_DNA"/>
</dbReference>
<evidence type="ECO:0000256" key="4">
    <source>
        <dbReference type="RuleBase" id="RU003719"/>
    </source>
</evidence>
<dbReference type="PANTHER" id="PTHR43026">
    <property type="entry name" value="2-HYDROXYACID DEHYDROGENASE HOMOLOG 1-RELATED"/>
    <property type="match status" value="1"/>
</dbReference>
<sequence>MKFIIYNVRDDEIPFVEKWGRDHHVEVVTTTTTLNTETVNEAQGFDGVSCLQTIPYTKELFEAFHRMGIRYLALRNVGVDNIDRAAAKANDVTITNVPAYSPESIAEFAVMMALYLTRKVGYMRQQLQDQHEFHFSPEFMGRLISEQTVGIIGTGRIGRAAIHLFHGLGAKVIAYDKYPQKSTNGEFTYVDRLETLLNQSDIISLHMPATSDNHHLFNHEVFEEMKANAILINTARGSIVNTNDLIFALESGEIAAAGIDTLENESADLQDSRSTKKVADAELIKLSVMPNVLVTPHSAFHTTESVKNMVNISLNNLKAMVMGEKPANLIDEN</sequence>
<evidence type="ECO:0000259" key="6">
    <source>
        <dbReference type="Pfam" id="PF02826"/>
    </source>
</evidence>
<evidence type="ECO:0000256" key="3">
    <source>
        <dbReference type="ARBA" id="ARBA00023027"/>
    </source>
</evidence>
<dbReference type="Gene3D" id="3.40.50.720">
    <property type="entry name" value="NAD(P)-binding Rossmann-like Domain"/>
    <property type="match status" value="2"/>
</dbReference>
<protein>
    <submittedName>
        <fullName evidence="7">D-2-hydroxyacid dehydrogenase</fullName>
    </submittedName>
</protein>